<dbReference type="PANTHER" id="PTHR21549">
    <property type="entry name" value="MUTATED IN BLADDER CANCER 1"/>
    <property type="match status" value="1"/>
</dbReference>
<evidence type="ECO:0000313" key="5">
    <source>
        <dbReference type="WBParaSite" id="SMRG1_21690.1"/>
    </source>
</evidence>
<protein>
    <recommendedName>
        <fullName evidence="7">Coiled-coil domain-containing protein</fullName>
    </recommendedName>
</protein>
<dbReference type="WBParaSite" id="SMRG1_21690.2">
    <property type="protein sequence ID" value="SMRG1_21690.2"/>
    <property type="gene ID" value="SMRG1_21690"/>
</dbReference>
<evidence type="ECO:0000256" key="3">
    <source>
        <dbReference type="SAM" id="MobiDB-lite"/>
    </source>
</evidence>
<dbReference type="InterPro" id="IPR039902">
    <property type="entry name" value="CCDC148/CCDC112"/>
</dbReference>
<evidence type="ECO:0000313" key="6">
    <source>
        <dbReference type="WBParaSite" id="SMRG1_21690.2"/>
    </source>
</evidence>
<proteinExistence type="predicted"/>
<name>A0AA84ZAK4_9TREM</name>
<dbReference type="PANTHER" id="PTHR21549:SF0">
    <property type="entry name" value="COILED-COIL DOMAIN-CONTAINING PROTEIN 112"/>
    <property type="match status" value="1"/>
</dbReference>
<accession>A0AA84ZAK4</accession>
<evidence type="ECO:0000256" key="1">
    <source>
        <dbReference type="ARBA" id="ARBA00023054"/>
    </source>
</evidence>
<feature type="region of interest" description="Disordered" evidence="3">
    <location>
        <begin position="340"/>
        <end position="371"/>
    </location>
</feature>
<dbReference type="WBParaSite" id="SMRG1_21690.1">
    <property type="protein sequence ID" value="SMRG1_21690.1"/>
    <property type="gene ID" value="SMRG1_21690"/>
</dbReference>
<dbReference type="AlphaFoldDB" id="A0AA84ZAK4"/>
<dbReference type="Proteomes" id="UP000050790">
    <property type="component" value="Unassembled WGS sequence"/>
</dbReference>
<feature type="coiled-coil region" evidence="2">
    <location>
        <begin position="99"/>
        <end position="129"/>
    </location>
</feature>
<evidence type="ECO:0008006" key="7">
    <source>
        <dbReference type="Google" id="ProtNLM"/>
    </source>
</evidence>
<keyword evidence="1 2" id="KW-0175">Coiled coil</keyword>
<evidence type="ECO:0000256" key="2">
    <source>
        <dbReference type="SAM" id="Coils"/>
    </source>
</evidence>
<evidence type="ECO:0000313" key="4">
    <source>
        <dbReference type="Proteomes" id="UP000050790"/>
    </source>
</evidence>
<organism evidence="4 5">
    <name type="scientific">Schistosoma margrebowiei</name>
    <dbReference type="NCBI Taxonomy" id="48269"/>
    <lineage>
        <taxon>Eukaryota</taxon>
        <taxon>Metazoa</taxon>
        <taxon>Spiralia</taxon>
        <taxon>Lophotrochozoa</taxon>
        <taxon>Platyhelminthes</taxon>
        <taxon>Trematoda</taxon>
        <taxon>Digenea</taxon>
        <taxon>Strigeidida</taxon>
        <taxon>Schistosomatoidea</taxon>
        <taxon>Schistosomatidae</taxon>
        <taxon>Schistosoma</taxon>
    </lineage>
</organism>
<reference evidence="5 6" key="1">
    <citation type="submission" date="2023-11" db="UniProtKB">
        <authorList>
            <consortium name="WormBaseParasite"/>
        </authorList>
    </citation>
    <scope>IDENTIFICATION</scope>
</reference>
<feature type="region of interest" description="Disordered" evidence="3">
    <location>
        <begin position="231"/>
        <end position="264"/>
    </location>
</feature>
<sequence length="556" mass="66680">MMEIERKNHNATNFTSDLRLLDYQSKKLYKNSFQLLSKLSLHHKEIKSILEYSQDLKSVLLTDGKKYHNKLFKFRTLVEMFNSKKSQIVNKQINHGNYVKELQNLLKSIEEILTEYKTEERMIAEALLQQEVELWQDCLNMEHRISVWENDSKLPDKINSKIQNREHSINSLTRLSIGSKNLPTEVNEFQNFLDNHGGRTGGWTEDEHLKFLKHYKIKKFKYKNECKDPENEDFNNHDHDDDHHDHDDDHHHHEKEEEENKLSNLTIDHHEQKTIKDENLNQINKDNSNMNINVLHDELANIIMTKTPKEIAEHEKWWKEYQKLENAKRKAIKIWSENRRLNMQNRKQSKEKNNENDDTMGTNHKSHIKQHLSISQLEARKAELELWRNQREEIKKQEELLKKEIENQSKQAELELKRKRQEKIQHKISMYKQEKMAKKLTTLHQLKIQTEMEQLIRQQKINEAASRIEQRTINQLNQLSARKKAKEQSEIPRQELLERIPIQTNIQVTRDPQRLCQLTKGWEIRLTQPKTQTIIHQGLNLSVNTGRMIPQWRRNL</sequence>